<feature type="signal peptide" evidence="6">
    <location>
        <begin position="1"/>
        <end position="27"/>
    </location>
</feature>
<dbReference type="GO" id="GO:0070006">
    <property type="term" value="F:metalloaminopeptidase activity"/>
    <property type="evidence" value="ECO:0007669"/>
    <property type="project" value="InterPro"/>
</dbReference>
<dbReference type="Gene3D" id="3.90.230.10">
    <property type="entry name" value="Creatinase/methionine aminopeptidase superfamily"/>
    <property type="match status" value="1"/>
</dbReference>
<evidence type="ECO:0000256" key="2">
    <source>
        <dbReference type="ARBA" id="ARBA00008766"/>
    </source>
</evidence>
<dbReference type="GO" id="GO:0046872">
    <property type="term" value="F:metal ion binding"/>
    <property type="evidence" value="ECO:0007669"/>
    <property type="project" value="UniProtKB-KW"/>
</dbReference>
<evidence type="ECO:0000259" key="8">
    <source>
        <dbReference type="Pfam" id="PF01321"/>
    </source>
</evidence>
<dbReference type="Proteomes" id="UP001059546">
    <property type="component" value="Chromosome IV"/>
</dbReference>
<dbReference type="InterPro" id="IPR000994">
    <property type="entry name" value="Pept_M24"/>
</dbReference>
<reference evidence="10" key="1">
    <citation type="submission" date="2021-05" db="EMBL/GenBank/DDBJ databases">
        <title>Encephalitozoon hellem ATCC 50604 Complete Genome.</title>
        <authorList>
            <person name="Mascarenhas dos Santos A.C."/>
            <person name="Julian A.T."/>
            <person name="Pombert J.-F."/>
        </authorList>
    </citation>
    <scope>NUCLEOTIDE SEQUENCE</scope>
    <source>
        <strain evidence="10">ATCC 50604</strain>
    </source>
</reference>
<name>A0A9Q9C2K5_ENCHE</name>
<evidence type="ECO:0000259" key="9">
    <source>
        <dbReference type="Pfam" id="PF16188"/>
    </source>
</evidence>
<comment type="similarity">
    <text evidence="2">Belongs to the peptidase M24B family.</text>
</comment>
<dbReference type="InterPro" id="IPR036005">
    <property type="entry name" value="Creatinase/aminopeptidase-like"/>
</dbReference>
<dbReference type="CDD" id="cd01085">
    <property type="entry name" value="APP"/>
    <property type="match status" value="1"/>
</dbReference>
<dbReference type="Pfam" id="PF16189">
    <property type="entry name" value="Creatinase_N_2"/>
    <property type="match status" value="1"/>
</dbReference>
<accession>A0A9Q9C2K5</accession>
<feature type="domain" description="Peptidase M24 C-terminal" evidence="9">
    <location>
        <begin position="572"/>
        <end position="633"/>
    </location>
</feature>
<dbReference type="Pfam" id="PF16188">
    <property type="entry name" value="Peptidase_M24_C"/>
    <property type="match status" value="1"/>
</dbReference>
<keyword evidence="5" id="KW-0464">Manganese</keyword>
<evidence type="ECO:0000256" key="4">
    <source>
        <dbReference type="ARBA" id="ARBA00022801"/>
    </source>
</evidence>
<dbReference type="InterPro" id="IPR029149">
    <property type="entry name" value="Creatin/AminoP/Spt16_N"/>
</dbReference>
<dbReference type="GO" id="GO:0005737">
    <property type="term" value="C:cytoplasm"/>
    <property type="evidence" value="ECO:0007669"/>
    <property type="project" value="UniProtKB-ARBA"/>
</dbReference>
<feature type="chain" id="PRO_5040304293" evidence="6">
    <location>
        <begin position="28"/>
        <end position="635"/>
    </location>
</feature>
<evidence type="ECO:0000259" key="7">
    <source>
        <dbReference type="Pfam" id="PF00557"/>
    </source>
</evidence>
<dbReference type="InterPro" id="IPR032416">
    <property type="entry name" value="Peptidase_M24_C"/>
</dbReference>
<dbReference type="PANTHER" id="PTHR43763">
    <property type="entry name" value="XAA-PRO AMINOPEPTIDASE 1"/>
    <property type="match status" value="1"/>
</dbReference>
<dbReference type="Pfam" id="PF00557">
    <property type="entry name" value="Peptidase_M24"/>
    <property type="match status" value="1"/>
</dbReference>
<evidence type="ECO:0000256" key="5">
    <source>
        <dbReference type="ARBA" id="ARBA00023211"/>
    </source>
</evidence>
<dbReference type="AlphaFoldDB" id="A0A9Q9C2K5"/>
<keyword evidence="4" id="KW-0378">Hydrolase</keyword>
<gene>
    <name evidence="10" type="ORF">GPU96_04g06760</name>
</gene>
<evidence type="ECO:0000313" key="10">
    <source>
        <dbReference type="EMBL" id="UTX42944.1"/>
    </source>
</evidence>
<proteinExistence type="inferred from homology"/>
<evidence type="ECO:0000256" key="3">
    <source>
        <dbReference type="ARBA" id="ARBA00022723"/>
    </source>
</evidence>
<sequence>MRFKKAPTKVISTIFFMTLIGFDCASTSLNENVAGKSTVAEENSNVDEMLKLMKEHEVDGYLTFTSDEHLNEYIGEGDKRLEFLTGFSGSNGIAITCEHPVLYTDSRYYIQAMNQSKKYKLKKMEEDEGIDEYIGKVCKCKQVGICKKFIRSQRYEDLKNKLESRGISLKPFDDDLVDIIWKDRPLRTFNRVYSIEEKRLQKYQMELAELCEDPEHKDLLGRKMIDEDVSVVGKTFEDKLKEVRSILEEGQTLVITELDTIAWVFNLRGSDILYNPVFYSYAILSKDFAKLFTNEKDIRMEGVDIYPYDDFERHAAEIKGRVIISGSCNAYVKDLFGDVEYCDKLRLLQSQKAEIEIEGFRLSYVFDGMALVELFEWIDLNLDKGISEKAIGERLEEIKSRFSGYVQASFESIVGGGPNGAIVHHKAGDRKVSRGEVILIDSGSQYMFGTTDTTRTLHFGEPTAEEKKSYTRVLKGQLRSMRMKFKSNMQSSVLDSLSRIDLWNVMEDYGHATGHGVGHFLCVHESPPTISYSGDQTLKPGQVFSIEPGFYKEGEYGIRIENLVYLKNIDDKFYEIANLTLVPYHLKLIDISMMSEEEVDHLNRINEEIRSALEPLMRRKVGYRYLMENTMPIKK</sequence>
<feature type="domain" description="Creatinase N-terminal" evidence="8">
    <location>
        <begin position="49"/>
        <end position="174"/>
    </location>
</feature>
<dbReference type="EMBL" id="CP075150">
    <property type="protein sequence ID" value="UTX42944.1"/>
    <property type="molecule type" value="Genomic_DNA"/>
</dbReference>
<protein>
    <submittedName>
        <fullName evidence="10">Phosphatidate phosphatase APP1</fullName>
    </submittedName>
</protein>
<dbReference type="InterPro" id="IPR033740">
    <property type="entry name" value="Pept_M24B"/>
</dbReference>
<organism evidence="10 11">
    <name type="scientific">Encephalitozoon hellem</name>
    <name type="common">Microsporidian parasite</name>
    <dbReference type="NCBI Taxonomy" id="27973"/>
    <lineage>
        <taxon>Eukaryota</taxon>
        <taxon>Fungi</taxon>
        <taxon>Fungi incertae sedis</taxon>
        <taxon>Microsporidia</taxon>
        <taxon>Unikaryonidae</taxon>
        <taxon>Encephalitozoon</taxon>
    </lineage>
</organism>
<dbReference type="FunFam" id="3.90.230.10:FF:000007">
    <property type="entry name" value="Xaa-Pro aminopeptidase P"/>
    <property type="match status" value="1"/>
</dbReference>
<evidence type="ECO:0000256" key="6">
    <source>
        <dbReference type="SAM" id="SignalP"/>
    </source>
</evidence>
<evidence type="ECO:0000313" key="11">
    <source>
        <dbReference type="Proteomes" id="UP001059546"/>
    </source>
</evidence>
<dbReference type="Gene3D" id="3.40.350.10">
    <property type="entry name" value="Creatinase/prolidase N-terminal domain"/>
    <property type="match status" value="2"/>
</dbReference>
<keyword evidence="3" id="KW-0479">Metal-binding</keyword>
<evidence type="ECO:0000256" key="1">
    <source>
        <dbReference type="ARBA" id="ARBA00001936"/>
    </source>
</evidence>
<dbReference type="InterPro" id="IPR050422">
    <property type="entry name" value="X-Pro_aminopeptidase_P"/>
</dbReference>
<comment type="cofactor">
    <cofactor evidence="1">
        <name>Mn(2+)</name>
        <dbReference type="ChEBI" id="CHEBI:29035"/>
    </cofactor>
</comment>
<dbReference type="PANTHER" id="PTHR43763:SF6">
    <property type="entry name" value="XAA-PRO AMINOPEPTIDASE 1"/>
    <property type="match status" value="1"/>
</dbReference>
<dbReference type="Pfam" id="PF01321">
    <property type="entry name" value="Creatinase_N"/>
    <property type="match status" value="1"/>
</dbReference>
<dbReference type="InterPro" id="IPR000587">
    <property type="entry name" value="Creatinase_N"/>
</dbReference>
<feature type="domain" description="Peptidase M24" evidence="7">
    <location>
        <begin position="369"/>
        <end position="567"/>
    </location>
</feature>
<keyword evidence="6" id="KW-0732">Signal</keyword>
<dbReference type="SUPFAM" id="SSF53092">
    <property type="entry name" value="Creatinase/prolidase N-terminal domain"/>
    <property type="match status" value="1"/>
</dbReference>
<dbReference type="SUPFAM" id="SSF55920">
    <property type="entry name" value="Creatinase/aminopeptidase"/>
    <property type="match status" value="1"/>
</dbReference>